<evidence type="ECO:0000256" key="6">
    <source>
        <dbReference type="ARBA" id="ARBA00029321"/>
    </source>
</evidence>
<sequence>MEFNPGFDIMPNYEPFSFAYGKGIFGPKVENRKLDDIRKSLKEPNCIGPDVVYSIAMDVGKEKDKETMLKRNLLFGVVTYAAGKLGNEPVRSQGHVHDVSKSCNSSTPEVYEIWNGKAVIYMQENTKDNPGRCFAVFAEAGDVVIVPPYWAHYTVSADKEIPLTFGAWCVRDFGFDYKEIREHKGLAYFPIINDEGRIDWIHNENYEKSKLIVKNAREYKEFSIEKGVPIYNQFEETPDKFIFVSYPGISKDKWENFNP</sequence>
<evidence type="ECO:0000313" key="8">
    <source>
        <dbReference type="EMBL" id="SDP79894.1"/>
    </source>
</evidence>
<dbReference type="EMBL" id="FNJM01000018">
    <property type="protein sequence ID" value="SDP79894.1"/>
    <property type="molecule type" value="Genomic_DNA"/>
</dbReference>
<dbReference type="SUPFAM" id="SSF51182">
    <property type="entry name" value="RmlC-like cupins"/>
    <property type="match status" value="1"/>
</dbReference>
<evidence type="ECO:0000256" key="3">
    <source>
        <dbReference type="ARBA" id="ARBA00011952"/>
    </source>
</evidence>
<keyword evidence="9" id="KW-1185">Reference proteome</keyword>
<evidence type="ECO:0000256" key="5">
    <source>
        <dbReference type="ARBA" id="ARBA00023152"/>
    </source>
</evidence>
<dbReference type="CDD" id="cd02218">
    <property type="entry name" value="cupin_PGI"/>
    <property type="match status" value="1"/>
</dbReference>
<evidence type="ECO:0000256" key="4">
    <source>
        <dbReference type="ARBA" id="ARBA00022432"/>
    </source>
</evidence>
<dbReference type="Pfam" id="PF06560">
    <property type="entry name" value="GPI"/>
    <property type="match status" value="1"/>
</dbReference>
<dbReference type="GO" id="GO:0006094">
    <property type="term" value="P:gluconeogenesis"/>
    <property type="evidence" value="ECO:0007669"/>
    <property type="project" value="UniProtKB-KW"/>
</dbReference>
<accession>A0A1H0VNI1</accession>
<dbReference type="UniPathway" id="UPA00109">
    <property type="reaction ID" value="UER00181"/>
</dbReference>
<dbReference type="STRING" id="94869.SAMN04488529_1187"/>
<feature type="domain" description="Glucose-6-phosphate isomerase prokaryote" evidence="7">
    <location>
        <begin position="46"/>
        <end position="206"/>
    </location>
</feature>
<dbReference type="Gene3D" id="2.60.120.10">
    <property type="entry name" value="Jelly Rolls"/>
    <property type="match status" value="1"/>
</dbReference>
<proteinExistence type="inferred from homology"/>
<comment type="pathway">
    <text evidence="1">Carbohydrate degradation; glycolysis; D-glyceraldehyde 3-phosphate and glycerone phosphate from D-glucose: step 2/4.</text>
</comment>
<dbReference type="InterPro" id="IPR010551">
    <property type="entry name" value="G6P_isomerase_prok"/>
</dbReference>
<dbReference type="GO" id="GO:0006096">
    <property type="term" value="P:glycolytic process"/>
    <property type="evidence" value="ECO:0007669"/>
    <property type="project" value="UniProtKB-UniPathway"/>
</dbReference>
<evidence type="ECO:0000259" key="7">
    <source>
        <dbReference type="Pfam" id="PF06560"/>
    </source>
</evidence>
<dbReference type="GO" id="GO:0004347">
    <property type="term" value="F:glucose-6-phosphate isomerase activity"/>
    <property type="evidence" value="ECO:0007669"/>
    <property type="project" value="UniProtKB-EC"/>
</dbReference>
<name>A0A1H0VNI1_9CLOT</name>
<keyword evidence="4" id="KW-0312">Gluconeogenesis</keyword>
<reference evidence="8 9" key="1">
    <citation type="submission" date="2016-10" db="EMBL/GenBank/DDBJ databases">
        <authorList>
            <person name="de Groot N.N."/>
        </authorList>
    </citation>
    <scope>NUCLEOTIDE SEQUENCE [LARGE SCALE GENOMIC DNA]</scope>
    <source>
        <strain evidence="8 9">DSM 12272</strain>
    </source>
</reference>
<organism evidence="8 9">
    <name type="scientific">Clostridium gasigenes</name>
    <dbReference type="NCBI Taxonomy" id="94869"/>
    <lineage>
        <taxon>Bacteria</taxon>
        <taxon>Bacillati</taxon>
        <taxon>Bacillota</taxon>
        <taxon>Clostridia</taxon>
        <taxon>Eubacteriales</taxon>
        <taxon>Clostridiaceae</taxon>
        <taxon>Clostridium</taxon>
    </lineage>
</organism>
<evidence type="ECO:0000256" key="2">
    <source>
        <dbReference type="ARBA" id="ARBA00006542"/>
    </source>
</evidence>
<comment type="similarity">
    <text evidence="2">Belongs to the archaeal-type GPI family.</text>
</comment>
<dbReference type="InterPro" id="IPR011051">
    <property type="entry name" value="RmlC_Cupin_sf"/>
</dbReference>
<dbReference type="Proteomes" id="UP000198597">
    <property type="component" value="Unassembled WGS sequence"/>
</dbReference>
<gene>
    <name evidence="8" type="ORF">SAMN04488529_1187</name>
</gene>
<protein>
    <recommendedName>
        <fullName evidence="3">glucose-6-phosphate isomerase</fullName>
        <ecNumber evidence="3">5.3.1.9</ecNumber>
    </recommendedName>
</protein>
<dbReference type="AlphaFoldDB" id="A0A1H0VNI1"/>
<evidence type="ECO:0000256" key="1">
    <source>
        <dbReference type="ARBA" id="ARBA00004926"/>
    </source>
</evidence>
<dbReference type="InterPro" id="IPR014710">
    <property type="entry name" value="RmlC-like_jellyroll"/>
</dbReference>
<keyword evidence="5" id="KW-0324">Glycolysis</keyword>
<dbReference type="GO" id="GO:0005737">
    <property type="term" value="C:cytoplasm"/>
    <property type="evidence" value="ECO:0007669"/>
    <property type="project" value="InterPro"/>
</dbReference>
<dbReference type="RefSeq" id="WP_089972916.1">
    <property type="nucleotide sequence ID" value="NZ_FNJM01000018.1"/>
</dbReference>
<dbReference type="OrthoDB" id="1647241at2"/>
<dbReference type="EC" id="5.3.1.9" evidence="3"/>
<keyword evidence="8" id="KW-0413">Isomerase</keyword>
<evidence type="ECO:0000313" key="9">
    <source>
        <dbReference type="Proteomes" id="UP000198597"/>
    </source>
</evidence>
<comment type="catalytic activity">
    <reaction evidence="6">
        <text>alpha-D-glucose 6-phosphate = beta-D-fructose 6-phosphate</text>
        <dbReference type="Rhea" id="RHEA:11816"/>
        <dbReference type="ChEBI" id="CHEBI:57634"/>
        <dbReference type="ChEBI" id="CHEBI:58225"/>
        <dbReference type="EC" id="5.3.1.9"/>
    </reaction>
</comment>